<reference evidence="1 2" key="1">
    <citation type="journal article" date="2013" name="Nat. Genet.">
        <title>The genome of the hydatid tapeworm Echinococcus granulosus.</title>
        <authorList>
            <person name="Zheng H."/>
            <person name="Zhang W."/>
            <person name="Zhang L."/>
            <person name="Zhang Z."/>
            <person name="Li J."/>
            <person name="Lu G."/>
            <person name="Zhu Y."/>
            <person name="Wang Y."/>
            <person name="Huang Y."/>
            <person name="Liu J."/>
            <person name="Kang H."/>
            <person name="Chen J."/>
            <person name="Wang L."/>
            <person name="Chen A."/>
            <person name="Yu S."/>
            <person name="Gao Z."/>
            <person name="Jin L."/>
            <person name="Gu W."/>
            <person name="Wang Z."/>
            <person name="Zhao L."/>
            <person name="Shi B."/>
            <person name="Wen H."/>
            <person name="Lin R."/>
            <person name="Jones M.K."/>
            <person name="Brejova B."/>
            <person name="Vinar T."/>
            <person name="Zhao G."/>
            <person name="McManus D.P."/>
            <person name="Chen Z."/>
            <person name="Zhou Y."/>
            <person name="Wang S."/>
        </authorList>
    </citation>
    <scope>NUCLEOTIDE SEQUENCE [LARGE SCALE GENOMIC DNA]</scope>
</reference>
<evidence type="ECO:0000313" key="1">
    <source>
        <dbReference type="EMBL" id="EUB57615.1"/>
    </source>
</evidence>
<dbReference type="CTD" id="36343272"/>
<dbReference type="EMBL" id="APAU02000080">
    <property type="protein sequence ID" value="EUB57615.1"/>
    <property type="molecule type" value="Genomic_DNA"/>
</dbReference>
<dbReference type="KEGG" id="egl:EGR_07557"/>
<name>W6U9B7_ECHGR</name>
<dbReference type="GeneID" id="36343272"/>
<protein>
    <submittedName>
        <fullName evidence="1">Uncharacterized protein</fullName>
    </submittedName>
</protein>
<accession>W6U9B7</accession>
<sequence length="367" mass="43115">MILANKPRNCGCLNVVNSVDSESSLRDLQKSWKNKKRLYKIRDLFLAQLGQSASKQPEFSYQSLDFSAFLRLSILVTPFWTRLSFRVSEHERHTAEKRKEEGRAGRKNKVKGRVLAAEKARNGENRGIGVNFANFPKLCTIINFINHVLTYRAFAFTYCNGKTHYDPRIVRKQIFRHKLLLSTVFRKKRLYKIRDLFLAQLGQSASKQPEFSYQSLDFSAFLRLSILVTPFWTRLSFRVSEHERHTAEKRKEEGRAGRKNKVKGRVLAAEKARNGENRGIGVNFANFPKLCTIINFINHVLTYRAFAFTYCNGKTHYDPRIVRKQIFRHKLLLSTVFRKRKKETHNRAERAFLLIRREPNLEMRKKR</sequence>
<comment type="caution">
    <text evidence="1">The sequence shown here is derived from an EMBL/GenBank/DDBJ whole genome shotgun (WGS) entry which is preliminary data.</text>
</comment>
<dbReference type="AlphaFoldDB" id="W6U9B7"/>
<dbReference type="RefSeq" id="XP_024348811.1">
    <property type="nucleotide sequence ID" value="XM_024496806.1"/>
</dbReference>
<evidence type="ECO:0000313" key="2">
    <source>
        <dbReference type="Proteomes" id="UP000019149"/>
    </source>
</evidence>
<gene>
    <name evidence="1" type="ORF">EGR_07557</name>
</gene>
<dbReference type="Proteomes" id="UP000019149">
    <property type="component" value="Unassembled WGS sequence"/>
</dbReference>
<proteinExistence type="predicted"/>
<organism evidence="1 2">
    <name type="scientific">Echinococcus granulosus</name>
    <name type="common">Hydatid tapeworm</name>
    <dbReference type="NCBI Taxonomy" id="6210"/>
    <lineage>
        <taxon>Eukaryota</taxon>
        <taxon>Metazoa</taxon>
        <taxon>Spiralia</taxon>
        <taxon>Lophotrochozoa</taxon>
        <taxon>Platyhelminthes</taxon>
        <taxon>Cestoda</taxon>
        <taxon>Eucestoda</taxon>
        <taxon>Cyclophyllidea</taxon>
        <taxon>Taeniidae</taxon>
        <taxon>Echinococcus</taxon>
        <taxon>Echinococcus granulosus group</taxon>
    </lineage>
</organism>
<keyword evidence="2" id="KW-1185">Reference proteome</keyword>